<dbReference type="Proteomes" id="UP000626109">
    <property type="component" value="Unassembled WGS sequence"/>
</dbReference>
<evidence type="ECO:0000313" key="2">
    <source>
        <dbReference type="Proteomes" id="UP000626109"/>
    </source>
</evidence>
<evidence type="ECO:0000313" key="1">
    <source>
        <dbReference type="EMBL" id="CAE8687282.1"/>
    </source>
</evidence>
<gene>
    <name evidence="1" type="ORF">PGLA2088_LOCUS25403</name>
</gene>
<feature type="non-terminal residue" evidence="1">
    <location>
        <position position="1"/>
    </location>
</feature>
<accession>A0A813JXE1</accession>
<comment type="caution">
    <text evidence="1">The sequence shown here is derived from an EMBL/GenBank/DDBJ whole genome shotgun (WGS) entry which is preliminary data.</text>
</comment>
<protein>
    <submittedName>
        <fullName evidence="1">Uncharacterized protein</fullName>
    </submittedName>
</protein>
<dbReference type="EMBL" id="CAJNNW010026723">
    <property type="protein sequence ID" value="CAE8687282.1"/>
    <property type="molecule type" value="Genomic_DNA"/>
</dbReference>
<dbReference type="AlphaFoldDB" id="A0A813JXE1"/>
<proteinExistence type="predicted"/>
<sequence>VPCSKPMAITMLGGMGHTVTHLPRVMALTQSAPTLMACTRSGRRLNATVSVPRTPVVSFHFRSPAEVANSNHDSCWGLPCSPFPSHFTQDFSERVCPSFPGLLPVSLPFGPGPLTLPGLGGEPRVELPFLPEGSSESKAPLECRYSNGRRKSQGLEERWWLEYDPPKSNYISGFGRGAFGGNSIPKKDHPRQMVPIGFKKKWENRERLRFAFRKHGYEVDVPKLGG</sequence>
<name>A0A813JXE1_POLGL</name>
<organism evidence="1 2">
    <name type="scientific">Polarella glacialis</name>
    <name type="common">Dinoflagellate</name>
    <dbReference type="NCBI Taxonomy" id="89957"/>
    <lineage>
        <taxon>Eukaryota</taxon>
        <taxon>Sar</taxon>
        <taxon>Alveolata</taxon>
        <taxon>Dinophyceae</taxon>
        <taxon>Suessiales</taxon>
        <taxon>Suessiaceae</taxon>
        <taxon>Polarella</taxon>
    </lineage>
</organism>
<reference evidence="1" key="1">
    <citation type="submission" date="2021-02" db="EMBL/GenBank/DDBJ databases">
        <authorList>
            <person name="Dougan E. K."/>
            <person name="Rhodes N."/>
            <person name="Thang M."/>
            <person name="Chan C."/>
        </authorList>
    </citation>
    <scope>NUCLEOTIDE SEQUENCE</scope>
</reference>